<proteinExistence type="inferred from homology"/>
<dbReference type="PIRSF" id="PIRSF006102">
    <property type="entry name" value="NQR_DE"/>
    <property type="match status" value="1"/>
</dbReference>
<protein>
    <recommendedName>
        <fullName evidence="9">Ion-translocating oxidoreductase complex subunit E</fullName>
        <ecNumber evidence="9">7.-.-.-</ecNumber>
    </recommendedName>
    <alternativeName>
        <fullName evidence="9">Rnf electron transport complex subunit E</fullName>
    </alternativeName>
</protein>
<dbReference type="Pfam" id="PF02508">
    <property type="entry name" value="Rnf-Nqr"/>
    <property type="match status" value="1"/>
</dbReference>
<keyword evidence="4 9" id="KW-0812">Transmembrane</keyword>
<comment type="subunit">
    <text evidence="9">The complex is composed of six subunits: RnfA, RnfB, RnfC, RnfD, RnfE and RnfG.</text>
</comment>
<evidence type="ECO:0000256" key="2">
    <source>
        <dbReference type="ARBA" id="ARBA00022448"/>
    </source>
</evidence>
<dbReference type="PANTHER" id="PTHR30586">
    <property type="entry name" value="ELECTRON TRANSPORT COMPLEX PROTEIN RNFE"/>
    <property type="match status" value="1"/>
</dbReference>
<dbReference type="InterPro" id="IPR003667">
    <property type="entry name" value="NqrDE/RnfAE"/>
</dbReference>
<dbReference type="KEGG" id="tse:THMIRHAS_14520"/>
<dbReference type="HAMAP" id="MF_00478">
    <property type="entry name" value="RsxE_RnfE"/>
    <property type="match status" value="1"/>
</dbReference>
<comment type="similarity">
    <text evidence="9">Belongs to the NqrDE/RnfAE family.</text>
</comment>
<keyword evidence="7 9" id="KW-1133">Transmembrane helix</keyword>
<evidence type="ECO:0000256" key="6">
    <source>
        <dbReference type="ARBA" id="ARBA00022982"/>
    </source>
</evidence>
<keyword evidence="11" id="KW-1185">Reference proteome</keyword>
<dbReference type="InterPro" id="IPR010968">
    <property type="entry name" value="RnfE"/>
</dbReference>
<keyword evidence="5 9" id="KW-1278">Translocase</keyword>
<keyword evidence="9" id="KW-1003">Cell membrane</keyword>
<evidence type="ECO:0000256" key="7">
    <source>
        <dbReference type="ARBA" id="ARBA00022989"/>
    </source>
</evidence>
<feature type="transmembrane region" description="Helical" evidence="9">
    <location>
        <begin position="95"/>
        <end position="115"/>
    </location>
</feature>
<dbReference type="AlphaFoldDB" id="A0A6F8PVD7"/>
<comment type="subcellular location">
    <subcellularLocation>
        <location evidence="9">Cell inner membrane</location>
        <topology evidence="9">Multi-pass membrane protein</topology>
    </subcellularLocation>
    <subcellularLocation>
        <location evidence="1">Endomembrane system</location>
        <topology evidence="1">Multi-pass membrane protein</topology>
    </subcellularLocation>
</comment>
<dbReference type="NCBIfam" id="NF009070">
    <property type="entry name" value="PRK12405.1"/>
    <property type="match status" value="1"/>
</dbReference>
<evidence type="ECO:0000313" key="11">
    <source>
        <dbReference type="Proteomes" id="UP000501726"/>
    </source>
</evidence>
<reference evidence="11" key="1">
    <citation type="submission" date="2019-11" db="EMBL/GenBank/DDBJ databases">
        <title>Isolation and characterization of two novel species in the genus Thiomicrorhabdus.</title>
        <authorList>
            <person name="Mochizuki J."/>
            <person name="Kojima H."/>
            <person name="Fukui M."/>
        </authorList>
    </citation>
    <scope>NUCLEOTIDE SEQUENCE [LARGE SCALE GENOMIC DNA]</scope>
    <source>
        <strain evidence="11">aks77</strain>
    </source>
</reference>
<name>A0A6F8PVD7_9GAMM</name>
<evidence type="ECO:0000256" key="1">
    <source>
        <dbReference type="ARBA" id="ARBA00004127"/>
    </source>
</evidence>
<gene>
    <name evidence="9" type="primary">rnfE</name>
    <name evidence="10" type="ORF">THMIRHAS_14520</name>
</gene>
<dbReference type="Proteomes" id="UP000501726">
    <property type="component" value="Chromosome"/>
</dbReference>
<organism evidence="10 11">
    <name type="scientific">Thiosulfatimonas sediminis</name>
    <dbReference type="NCBI Taxonomy" id="2675054"/>
    <lineage>
        <taxon>Bacteria</taxon>
        <taxon>Pseudomonadati</taxon>
        <taxon>Pseudomonadota</taxon>
        <taxon>Gammaproteobacteria</taxon>
        <taxon>Thiotrichales</taxon>
        <taxon>Piscirickettsiaceae</taxon>
        <taxon>Thiosulfatimonas</taxon>
    </lineage>
</organism>
<keyword evidence="8 9" id="KW-0472">Membrane</keyword>
<comment type="function">
    <text evidence="9">Part of a membrane-bound complex that couples electron transfer with translocation of ions across the membrane.</text>
</comment>
<dbReference type="EC" id="7.-.-.-" evidence="9"/>
<accession>A0A6F8PVD7</accession>
<feature type="transmembrane region" description="Helical" evidence="9">
    <location>
        <begin position="151"/>
        <end position="172"/>
    </location>
</feature>
<dbReference type="EMBL" id="AP021889">
    <property type="protein sequence ID" value="BBP46079.1"/>
    <property type="molecule type" value="Genomic_DNA"/>
</dbReference>
<dbReference type="GO" id="GO:0012505">
    <property type="term" value="C:endomembrane system"/>
    <property type="evidence" value="ECO:0007669"/>
    <property type="project" value="UniProtKB-SubCell"/>
</dbReference>
<keyword evidence="3 9" id="KW-0997">Cell inner membrane</keyword>
<dbReference type="PANTHER" id="PTHR30586:SF0">
    <property type="entry name" value="ION-TRANSLOCATING OXIDOREDUCTASE COMPLEX SUBUNIT E"/>
    <property type="match status" value="1"/>
</dbReference>
<feature type="transmembrane region" description="Helical" evidence="9">
    <location>
        <begin position="121"/>
        <end position="139"/>
    </location>
</feature>
<evidence type="ECO:0000256" key="8">
    <source>
        <dbReference type="ARBA" id="ARBA00023136"/>
    </source>
</evidence>
<feature type="transmembrane region" description="Helical" evidence="9">
    <location>
        <begin position="204"/>
        <end position="226"/>
    </location>
</feature>
<evidence type="ECO:0000256" key="5">
    <source>
        <dbReference type="ARBA" id="ARBA00022967"/>
    </source>
</evidence>
<dbReference type="NCBIfam" id="TIGR01948">
    <property type="entry name" value="rnfE"/>
    <property type="match status" value="1"/>
</dbReference>
<evidence type="ECO:0000256" key="9">
    <source>
        <dbReference type="HAMAP-Rule" id="MF_00478"/>
    </source>
</evidence>
<keyword evidence="2 9" id="KW-0813">Transport</keyword>
<keyword evidence="6 9" id="KW-0249">Electron transport</keyword>
<evidence type="ECO:0000256" key="3">
    <source>
        <dbReference type="ARBA" id="ARBA00022519"/>
    </source>
</evidence>
<sequence length="249" mass="26922">MKNHSETSPENSAETLTPSAWQTKLSDYKKIFHNGLWQNNQALVALLGLCPLLAVSNNTINGLGLGLATLAVLMISNVLVSLIRNHVSSEIRIPVYIAIIATAVTAIDLLMNAYFHTLHGILGIFIPLIVTNCAILGRAEAYASKNSVDKALLDGFFMGLGFLIVLVILGALRELIGQGTLFDQAHLMFGEGARDWTLHFGDNYQGVLLAILPPGAFIGLGLLIAAKNYYDQKKATKLQNQLGIKIALK</sequence>
<dbReference type="GO" id="GO:0005886">
    <property type="term" value="C:plasma membrane"/>
    <property type="evidence" value="ECO:0007669"/>
    <property type="project" value="UniProtKB-SubCell"/>
</dbReference>
<evidence type="ECO:0000256" key="4">
    <source>
        <dbReference type="ARBA" id="ARBA00022692"/>
    </source>
</evidence>
<feature type="transmembrane region" description="Helical" evidence="9">
    <location>
        <begin position="60"/>
        <end position="83"/>
    </location>
</feature>
<evidence type="ECO:0000313" key="10">
    <source>
        <dbReference type="EMBL" id="BBP46079.1"/>
    </source>
</evidence>
<dbReference type="GO" id="GO:0022900">
    <property type="term" value="P:electron transport chain"/>
    <property type="evidence" value="ECO:0007669"/>
    <property type="project" value="UniProtKB-UniRule"/>
</dbReference>